<name>A0A6S6VPJ0_9PLEO</name>
<dbReference type="Proteomes" id="UP000472372">
    <property type="component" value="Chromosome 1"/>
</dbReference>
<protein>
    <submittedName>
        <fullName evidence="1">Uncharacterized protein</fullName>
    </submittedName>
</protein>
<sequence length="116" mass="12789">MAILSTLRNQLYSTLVPDTLSTYSQDLQSAASIPSMFCPQDVTLPFRPLTGELHHEHIPPPLSATYVPALGYDHVAHRGHIERAPPSVQGYSIPKTYIPIASRLYNNIDSTVSFLA</sequence>
<organism evidence="1 2">
    <name type="scientific">Pyrenophora teres f. teres</name>
    <dbReference type="NCBI Taxonomy" id="97479"/>
    <lineage>
        <taxon>Eukaryota</taxon>
        <taxon>Fungi</taxon>
        <taxon>Dikarya</taxon>
        <taxon>Ascomycota</taxon>
        <taxon>Pezizomycotina</taxon>
        <taxon>Dothideomycetes</taxon>
        <taxon>Pleosporomycetidae</taxon>
        <taxon>Pleosporales</taxon>
        <taxon>Pleosporineae</taxon>
        <taxon>Pleosporaceae</taxon>
        <taxon>Pyrenophora</taxon>
    </lineage>
</organism>
<gene>
    <name evidence="1" type="ORF">PTTW11_00742</name>
</gene>
<proteinExistence type="predicted"/>
<dbReference type="AlphaFoldDB" id="A0A6S6VPJ0"/>
<accession>A0A6S6VPJ0</accession>
<dbReference type="EMBL" id="HG992977">
    <property type="protein sequence ID" value="CAE6998584.1"/>
    <property type="molecule type" value="Genomic_DNA"/>
</dbReference>
<reference evidence="1" key="1">
    <citation type="submission" date="2021-02" db="EMBL/GenBank/DDBJ databases">
        <authorList>
            <person name="Syme A R."/>
            <person name="Syme A R."/>
            <person name="Moolhuijzen P."/>
        </authorList>
    </citation>
    <scope>NUCLEOTIDE SEQUENCE</scope>
    <source>
        <strain evidence="1">W1-1</strain>
    </source>
</reference>
<evidence type="ECO:0000313" key="1">
    <source>
        <dbReference type="EMBL" id="CAE6998584.1"/>
    </source>
</evidence>
<evidence type="ECO:0000313" key="2">
    <source>
        <dbReference type="Proteomes" id="UP000472372"/>
    </source>
</evidence>